<comment type="similarity">
    <text evidence="5 14 16">Belongs to the RNase HII family.</text>
</comment>
<comment type="subcellular location">
    <subcellularLocation>
        <location evidence="4 14">Cytoplasm</location>
    </subcellularLocation>
</comment>
<dbReference type="Proteomes" id="UP001139260">
    <property type="component" value="Unassembled WGS sequence"/>
</dbReference>
<dbReference type="InterPro" id="IPR001352">
    <property type="entry name" value="RNase_HII/HIII"/>
</dbReference>
<name>A0A9X2BKX3_9FLAO</name>
<dbReference type="InterPro" id="IPR036397">
    <property type="entry name" value="RNaseH_sf"/>
</dbReference>
<dbReference type="HAMAP" id="MF_00052_B">
    <property type="entry name" value="RNase_HII_B"/>
    <property type="match status" value="1"/>
</dbReference>
<comment type="cofactor">
    <cofactor evidence="14 15">
        <name>Mn(2+)</name>
        <dbReference type="ChEBI" id="CHEBI:29035"/>
    </cofactor>
    <cofactor evidence="14 15">
        <name>Mg(2+)</name>
        <dbReference type="ChEBI" id="CHEBI:18420"/>
    </cofactor>
    <text evidence="14 15">Manganese or magnesium. Binds 1 divalent metal ion per monomer in the absence of substrate. May bind a second metal ion after substrate binding.</text>
</comment>
<dbReference type="GO" id="GO:0032299">
    <property type="term" value="C:ribonuclease H2 complex"/>
    <property type="evidence" value="ECO:0007669"/>
    <property type="project" value="TreeGrafter"/>
</dbReference>
<comment type="cofactor">
    <cofactor evidence="2">
        <name>Mg(2+)</name>
        <dbReference type="ChEBI" id="CHEBI:18420"/>
    </cofactor>
</comment>
<feature type="domain" description="RNase H type-2" evidence="17">
    <location>
        <begin position="10"/>
        <end position="219"/>
    </location>
</feature>
<evidence type="ECO:0000256" key="1">
    <source>
        <dbReference type="ARBA" id="ARBA00000077"/>
    </source>
</evidence>
<dbReference type="EC" id="3.1.26.4" evidence="6 14"/>
<evidence type="ECO:0000256" key="6">
    <source>
        <dbReference type="ARBA" id="ARBA00012180"/>
    </source>
</evidence>
<dbReference type="Gene3D" id="3.30.420.10">
    <property type="entry name" value="Ribonuclease H-like superfamily/Ribonuclease H"/>
    <property type="match status" value="1"/>
</dbReference>
<accession>A0A9X2BKX3</accession>
<dbReference type="InterPro" id="IPR024567">
    <property type="entry name" value="RNase_HII/HIII_dom"/>
</dbReference>
<keyword evidence="10 14" id="KW-0479">Metal-binding</keyword>
<dbReference type="GO" id="GO:0043137">
    <property type="term" value="P:DNA replication, removal of RNA primer"/>
    <property type="evidence" value="ECO:0007669"/>
    <property type="project" value="TreeGrafter"/>
</dbReference>
<keyword evidence="9 14" id="KW-0540">Nuclease</keyword>
<dbReference type="GO" id="GO:0030145">
    <property type="term" value="F:manganese ion binding"/>
    <property type="evidence" value="ECO:0007669"/>
    <property type="project" value="UniProtKB-UniRule"/>
</dbReference>
<dbReference type="SUPFAM" id="SSF53098">
    <property type="entry name" value="Ribonuclease H-like"/>
    <property type="match status" value="1"/>
</dbReference>
<reference evidence="18" key="1">
    <citation type="submission" date="2022-04" db="EMBL/GenBank/DDBJ databases">
        <title>Flavobacterium pygoscelis sp. nov. isolated from Chinstrap chick (Pygoscelis antarcticus).</title>
        <authorList>
            <person name="Irgang R."/>
            <person name="Poblete-Morales M."/>
            <person name="Avendano-Herrera R."/>
        </authorList>
    </citation>
    <scope>NUCLEOTIDE SEQUENCE</scope>
    <source>
        <strain evidence="18">I-SCBP12n</strain>
    </source>
</reference>
<sequence>MLHPYFFTQNLEAGTDEAGRGCLAGPVTAAAIVLPNDFKNEILNDSKKLSEKTRSQLRPLIEQQALTFAVTHLEPLEIDHINILNASIKAMQQSVLQLNPKPEYVIVDGNTPFIRKKGFVKTNGKIFSESEIKILTAIPSTSIVKGDSKYMSIAAASVLAKTYRDEYMDKIHEEYPMYNWKKNKGYPTKEHREAIRKYGITKYHRMTFKLLPEQLKFEL</sequence>
<evidence type="ECO:0000256" key="10">
    <source>
        <dbReference type="ARBA" id="ARBA00022723"/>
    </source>
</evidence>
<evidence type="ECO:0000256" key="4">
    <source>
        <dbReference type="ARBA" id="ARBA00004496"/>
    </source>
</evidence>
<feature type="binding site" evidence="14 15">
    <location>
        <position position="17"/>
    </location>
    <ligand>
        <name>a divalent metal cation</name>
        <dbReference type="ChEBI" id="CHEBI:60240"/>
    </ligand>
</feature>
<evidence type="ECO:0000256" key="2">
    <source>
        <dbReference type="ARBA" id="ARBA00001946"/>
    </source>
</evidence>
<evidence type="ECO:0000256" key="8">
    <source>
        <dbReference type="ARBA" id="ARBA00022490"/>
    </source>
</evidence>
<evidence type="ECO:0000256" key="15">
    <source>
        <dbReference type="PROSITE-ProRule" id="PRU01319"/>
    </source>
</evidence>
<feature type="binding site" evidence="14 15">
    <location>
        <position position="108"/>
    </location>
    <ligand>
        <name>a divalent metal cation</name>
        <dbReference type="ChEBI" id="CHEBI:60240"/>
    </ligand>
</feature>
<keyword evidence="19" id="KW-1185">Reference proteome</keyword>
<protein>
    <recommendedName>
        <fullName evidence="7 14">Ribonuclease HII</fullName>
        <shortName evidence="14">RNase HII</shortName>
        <ecNumber evidence="6 14">3.1.26.4</ecNumber>
    </recommendedName>
</protein>
<comment type="function">
    <text evidence="3 14 16">Endonuclease that specifically degrades the RNA of RNA-DNA hybrids.</text>
</comment>
<dbReference type="RefSeq" id="WP_248428252.1">
    <property type="nucleotide sequence ID" value="NZ_JALNUB010000004.1"/>
</dbReference>
<comment type="catalytic activity">
    <reaction evidence="1 14 15 16">
        <text>Endonucleolytic cleavage to 5'-phosphomonoester.</text>
        <dbReference type="EC" id="3.1.26.4"/>
    </reaction>
</comment>
<dbReference type="AlphaFoldDB" id="A0A9X2BKX3"/>
<evidence type="ECO:0000256" key="11">
    <source>
        <dbReference type="ARBA" id="ARBA00022759"/>
    </source>
</evidence>
<evidence type="ECO:0000256" key="9">
    <source>
        <dbReference type="ARBA" id="ARBA00022722"/>
    </source>
</evidence>
<evidence type="ECO:0000256" key="16">
    <source>
        <dbReference type="RuleBase" id="RU003515"/>
    </source>
</evidence>
<evidence type="ECO:0000256" key="7">
    <source>
        <dbReference type="ARBA" id="ARBA00019179"/>
    </source>
</evidence>
<evidence type="ECO:0000256" key="5">
    <source>
        <dbReference type="ARBA" id="ARBA00007383"/>
    </source>
</evidence>
<keyword evidence="13 14" id="KW-0464">Manganese</keyword>
<evidence type="ECO:0000256" key="3">
    <source>
        <dbReference type="ARBA" id="ARBA00004065"/>
    </source>
</evidence>
<evidence type="ECO:0000313" key="18">
    <source>
        <dbReference type="EMBL" id="MCK8141939.1"/>
    </source>
</evidence>
<dbReference type="NCBIfam" id="NF000595">
    <property type="entry name" value="PRK00015.1-3"/>
    <property type="match status" value="1"/>
</dbReference>
<dbReference type="InterPro" id="IPR012337">
    <property type="entry name" value="RNaseH-like_sf"/>
</dbReference>
<evidence type="ECO:0000313" key="19">
    <source>
        <dbReference type="Proteomes" id="UP001139260"/>
    </source>
</evidence>
<feature type="binding site" evidence="14 15">
    <location>
        <position position="16"/>
    </location>
    <ligand>
        <name>a divalent metal cation</name>
        <dbReference type="ChEBI" id="CHEBI:60240"/>
    </ligand>
</feature>
<dbReference type="PANTHER" id="PTHR10954">
    <property type="entry name" value="RIBONUCLEASE H2 SUBUNIT A"/>
    <property type="match status" value="1"/>
</dbReference>
<dbReference type="PANTHER" id="PTHR10954:SF18">
    <property type="entry name" value="RIBONUCLEASE HII"/>
    <property type="match status" value="1"/>
</dbReference>
<dbReference type="GO" id="GO:0005737">
    <property type="term" value="C:cytoplasm"/>
    <property type="evidence" value="ECO:0007669"/>
    <property type="project" value="UniProtKB-SubCell"/>
</dbReference>
<keyword evidence="11 14" id="KW-0255">Endonuclease</keyword>
<keyword evidence="8 14" id="KW-0963">Cytoplasm</keyword>
<organism evidence="18 19">
    <name type="scientific">Flavobacterium pygoscelis</name>
    <dbReference type="NCBI Taxonomy" id="2893176"/>
    <lineage>
        <taxon>Bacteria</taxon>
        <taxon>Pseudomonadati</taxon>
        <taxon>Bacteroidota</taxon>
        <taxon>Flavobacteriia</taxon>
        <taxon>Flavobacteriales</taxon>
        <taxon>Flavobacteriaceae</taxon>
        <taxon>Flavobacterium</taxon>
    </lineage>
</organism>
<evidence type="ECO:0000256" key="12">
    <source>
        <dbReference type="ARBA" id="ARBA00022801"/>
    </source>
</evidence>
<evidence type="ECO:0000256" key="13">
    <source>
        <dbReference type="ARBA" id="ARBA00023211"/>
    </source>
</evidence>
<evidence type="ECO:0000259" key="17">
    <source>
        <dbReference type="PROSITE" id="PS51975"/>
    </source>
</evidence>
<dbReference type="GO" id="GO:0004523">
    <property type="term" value="F:RNA-DNA hybrid ribonuclease activity"/>
    <property type="evidence" value="ECO:0007669"/>
    <property type="project" value="UniProtKB-UniRule"/>
</dbReference>
<evidence type="ECO:0000256" key="14">
    <source>
        <dbReference type="HAMAP-Rule" id="MF_00052"/>
    </source>
</evidence>
<comment type="caution">
    <text evidence="18">The sequence shown here is derived from an EMBL/GenBank/DDBJ whole genome shotgun (WGS) entry which is preliminary data.</text>
</comment>
<dbReference type="CDD" id="cd07182">
    <property type="entry name" value="RNase_HII_bacteria_HII_like"/>
    <property type="match status" value="1"/>
</dbReference>
<dbReference type="GO" id="GO:0003723">
    <property type="term" value="F:RNA binding"/>
    <property type="evidence" value="ECO:0007669"/>
    <property type="project" value="UniProtKB-UniRule"/>
</dbReference>
<keyword evidence="12 14" id="KW-0378">Hydrolase</keyword>
<dbReference type="EMBL" id="JALNUB010000004">
    <property type="protein sequence ID" value="MCK8141939.1"/>
    <property type="molecule type" value="Genomic_DNA"/>
</dbReference>
<gene>
    <name evidence="14" type="primary">rnhB</name>
    <name evidence="18" type="ORF">MW871_08535</name>
</gene>
<dbReference type="PROSITE" id="PS51975">
    <property type="entry name" value="RNASE_H_2"/>
    <property type="match status" value="1"/>
</dbReference>
<dbReference type="Pfam" id="PF01351">
    <property type="entry name" value="RNase_HII"/>
    <property type="match status" value="1"/>
</dbReference>
<dbReference type="GO" id="GO:0006298">
    <property type="term" value="P:mismatch repair"/>
    <property type="evidence" value="ECO:0007669"/>
    <property type="project" value="TreeGrafter"/>
</dbReference>
<dbReference type="InterPro" id="IPR022898">
    <property type="entry name" value="RNase_HII"/>
</dbReference>
<proteinExistence type="inferred from homology"/>